<comment type="similarity">
    <text evidence="1">Belongs to the metallo-dependent hydrolases superfamily. ATZ/TRZ family.</text>
</comment>
<gene>
    <name evidence="5" type="ORF">G6321_00002295</name>
</gene>
<geneLocation type="plasmid" evidence="5 6">
    <name>pBb323S2a</name>
</geneLocation>
<dbReference type="Proteomes" id="UP000564836">
    <property type="component" value="Plasmid pBb323S2a"/>
</dbReference>
<feature type="compositionally biased region" description="Basic and acidic residues" evidence="3">
    <location>
        <begin position="9"/>
        <end position="20"/>
    </location>
</feature>
<evidence type="ECO:0000313" key="6">
    <source>
        <dbReference type="Proteomes" id="UP000564836"/>
    </source>
</evidence>
<dbReference type="Gene3D" id="3.20.20.140">
    <property type="entry name" value="Metal-dependent hydrolases"/>
    <property type="match status" value="1"/>
</dbReference>
<dbReference type="InterPro" id="IPR006680">
    <property type="entry name" value="Amidohydro-rel"/>
</dbReference>
<evidence type="ECO:0000259" key="4">
    <source>
        <dbReference type="Pfam" id="PF01979"/>
    </source>
</evidence>
<reference evidence="5 6" key="2">
    <citation type="journal article" date="2022" name="Int. J. Syst. Evol. Microbiol.">
        <title>Strains of Bradyrhizobium barranii sp. nov. associated with legumes native to Canada are symbionts of soybeans and belong to different subspecies (subsp. barranii subsp. nov. and subsp. apii subsp. nov.) and symbiovars (sv. glycinearum and sv. septentrionale).</title>
        <authorList>
            <person name="Bromfield E.S.P."/>
            <person name="Cloutier S."/>
            <person name="Wasai-Hara S."/>
            <person name="Minamisawa K."/>
        </authorList>
    </citation>
    <scope>NUCLEOTIDE SEQUENCE [LARGE SCALE GENOMIC DNA]</scope>
    <source>
        <strain evidence="5 6">323S2</strain>
        <plasmid evidence="6">pBb323S2a</plasmid>
    </source>
</reference>
<dbReference type="GO" id="GO:0016787">
    <property type="term" value="F:hydrolase activity"/>
    <property type="evidence" value="ECO:0007669"/>
    <property type="project" value="UniProtKB-KW"/>
</dbReference>
<keyword evidence="5" id="KW-0614">Plasmid</keyword>
<dbReference type="PANTHER" id="PTHR43794">
    <property type="entry name" value="AMINOHYDROLASE SSNA-RELATED"/>
    <property type="match status" value="1"/>
</dbReference>
<evidence type="ECO:0000256" key="3">
    <source>
        <dbReference type="SAM" id="MobiDB-lite"/>
    </source>
</evidence>
<evidence type="ECO:0000256" key="1">
    <source>
        <dbReference type="ARBA" id="ARBA00006745"/>
    </source>
</evidence>
<feature type="domain" description="Amidohydrolase-related" evidence="4">
    <location>
        <begin position="41"/>
        <end position="102"/>
    </location>
</feature>
<dbReference type="SUPFAM" id="SSF51556">
    <property type="entry name" value="Metallo-dependent hydrolases"/>
    <property type="match status" value="1"/>
</dbReference>
<dbReference type="AlphaFoldDB" id="A0A9X9YF87"/>
<dbReference type="InterPro" id="IPR050287">
    <property type="entry name" value="MTA/SAH_deaminase"/>
</dbReference>
<feature type="region of interest" description="Disordered" evidence="3">
    <location>
        <begin position="1"/>
        <end position="20"/>
    </location>
</feature>
<protein>
    <submittedName>
        <fullName evidence="5">Amidohydrolase family protein</fullName>
    </submittedName>
</protein>
<dbReference type="PANTHER" id="PTHR43794:SF11">
    <property type="entry name" value="AMIDOHYDROLASE-RELATED DOMAIN-CONTAINING PROTEIN"/>
    <property type="match status" value="1"/>
</dbReference>
<sequence>MQRLGVARARPDGGRVGHDDVGLTGLQPLVDSSIEVGRRRFAHLVHLDEKEVHILASTGTGMAHCLQSNCRLGSGVAPADAMARLGGAVSLGVDGAASVRLAGDRGFPGELEDALFQTVERWPNRIAADNVPPMWAQPFSEPAPQI</sequence>
<evidence type="ECO:0000256" key="2">
    <source>
        <dbReference type="ARBA" id="ARBA00022801"/>
    </source>
</evidence>
<organism evidence="5 6">
    <name type="scientific">Bradyrhizobium barranii subsp. barranii</name>
    <dbReference type="NCBI Taxonomy" id="2823807"/>
    <lineage>
        <taxon>Bacteria</taxon>
        <taxon>Pseudomonadati</taxon>
        <taxon>Pseudomonadota</taxon>
        <taxon>Alphaproteobacteria</taxon>
        <taxon>Hyphomicrobiales</taxon>
        <taxon>Nitrobacteraceae</taxon>
        <taxon>Bradyrhizobium</taxon>
        <taxon>Bradyrhizobium barranii</taxon>
    </lineage>
</organism>
<dbReference type="Pfam" id="PF01979">
    <property type="entry name" value="Amidohydro_1"/>
    <property type="match status" value="1"/>
</dbReference>
<name>A0A9X9YF87_9BRAD</name>
<accession>A0A9X9YF87</accession>
<keyword evidence="2" id="KW-0378">Hydrolase</keyword>
<dbReference type="InterPro" id="IPR032466">
    <property type="entry name" value="Metal_Hydrolase"/>
</dbReference>
<proteinExistence type="inferred from homology"/>
<evidence type="ECO:0000313" key="5">
    <source>
        <dbReference type="EMBL" id="UGX89592.1"/>
    </source>
</evidence>
<dbReference type="EMBL" id="CP088278">
    <property type="protein sequence ID" value="UGX89592.1"/>
    <property type="molecule type" value="Genomic_DNA"/>
</dbReference>
<reference evidence="5 6" key="1">
    <citation type="journal article" date="2017" name="Syst. Appl. Microbiol.">
        <title>Soybeans inoculated with root zone soils of Canadian native legumes harbour diverse and novel Bradyrhizobium spp. that possess agricultural potential.</title>
        <authorList>
            <person name="Bromfield E.S.P."/>
            <person name="Cloutier S."/>
            <person name="Tambong J.T."/>
            <person name="Tran Thi T.V."/>
        </authorList>
    </citation>
    <scope>NUCLEOTIDE SEQUENCE [LARGE SCALE GENOMIC DNA]</scope>
    <source>
        <strain evidence="6">323S2</strain>
        <plasmid evidence="5">pBb323S2a</plasmid>
    </source>
</reference>